<dbReference type="SUPFAM" id="SSF110849">
    <property type="entry name" value="ParB/Sulfiredoxin"/>
    <property type="match status" value="1"/>
</dbReference>
<dbReference type="RefSeq" id="WP_275816131.1">
    <property type="nucleotide sequence ID" value="NZ_BAAANM010000022.1"/>
</dbReference>
<keyword evidence="4" id="KW-1185">Reference proteome</keyword>
<dbReference type="Proteomes" id="UP001220022">
    <property type="component" value="Unassembled WGS sequence"/>
</dbReference>
<evidence type="ECO:0000313" key="4">
    <source>
        <dbReference type="Proteomes" id="UP001220022"/>
    </source>
</evidence>
<evidence type="ECO:0000313" key="3">
    <source>
        <dbReference type="EMBL" id="MDF2257714.1"/>
    </source>
</evidence>
<dbReference type="InterPro" id="IPR036086">
    <property type="entry name" value="ParB/Sulfiredoxin_sf"/>
</dbReference>
<name>A0ABT5Z1P0_9ACTN</name>
<feature type="compositionally biased region" description="Low complexity" evidence="1">
    <location>
        <begin position="18"/>
        <end position="28"/>
    </location>
</feature>
<feature type="domain" description="ParB-like N-terminal" evidence="2">
    <location>
        <begin position="16"/>
        <end position="100"/>
    </location>
</feature>
<evidence type="ECO:0000259" key="2">
    <source>
        <dbReference type="SMART" id="SM00470"/>
    </source>
</evidence>
<sequence length="327" mass="35514">MSCADEPHPEGHRQRARLPLSSLLPSDSPRIEGESEEHIDLLVKLDTTLPPVIVHRETMRIVDGMHRLRAAQLRGDESIEVEFFDGEAEDAFVLAVQQNITHGLPLSRADRTAAAKRILADHPDWADRRIAHSTGLAPGTVAALRQCSTDRNEQLNTRVGSDGRIRPLRATEGRLRASQLIADNPGASLREIATSAGIALATAKDVRDRLRQGIDPVSAKVSKTSSNSTVRANVKSAHGPAASRAALVPPVAADGVLPSLRNDPSLRTEAGRMLLQLLIAHSLDDEVKWRQLAAGVPGHRVAVVAQIARQCAEKWRHLACELDRRGL</sequence>
<dbReference type="InterPro" id="IPR003115">
    <property type="entry name" value="ParB_N"/>
</dbReference>
<comment type="caution">
    <text evidence="3">The sequence shown here is derived from an EMBL/GenBank/DDBJ whole genome shotgun (WGS) entry which is preliminary data.</text>
</comment>
<feature type="region of interest" description="Disordered" evidence="1">
    <location>
        <begin position="1"/>
        <end position="31"/>
    </location>
</feature>
<dbReference type="SMART" id="SM00470">
    <property type="entry name" value="ParB"/>
    <property type="match status" value="1"/>
</dbReference>
<proteinExistence type="predicted"/>
<dbReference type="EMBL" id="JARHTQ010000011">
    <property type="protein sequence ID" value="MDF2257714.1"/>
    <property type="molecule type" value="Genomic_DNA"/>
</dbReference>
<dbReference type="Gene3D" id="3.90.1530.10">
    <property type="entry name" value="Conserved hypothetical protein from pyrococcus furiosus pfu- 392566-001, ParB domain"/>
    <property type="match status" value="1"/>
</dbReference>
<feature type="compositionally biased region" description="Basic and acidic residues" evidence="1">
    <location>
        <begin position="1"/>
        <end position="13"/>
    </location>
</feature>
<protein>
    <submittedName>
        <fullName evidence="3">ParB N-terminal domain-containing protein</fullName>
    </submittedName>
</protein>
<evidence type="ECO:0000256" key="1">
    <source>
        <dbReference type="SAM" id="MobiDB-lite"/>
    </source>
</evidence>
<gene>
    <name evidence="3" type="ORF">P2L57_18920</name>
</gene>
<accession>A0ABT5Z1P0</accession>
<organism evidence="3 4">
    <name type="scientific">Streptantibioticus ferralitis</name>
    <dbReference type="NCBI Taxonomy" id="236510"/>
    <lineage>
        <taxon>Bacteria</taxon>
        <taxon>Bacillati</taxon>
        <taxon>Actinomycetota</taxon>
        <taxon>Actinomycetes</taxon>
        <taxon>Kitasatosporales</taxon>
        <taxon>Streptomycetaceae</taxon>
        <taxon>Streptantibioticus</taxon>
    </lineage>
</organism>
<reference evidence="3 4" key="1">
    <citation type="submission" date="2023-03" db="EMBL/GenBank/DDBJ databases">
        <title>Draft genome sequence of type strain Streptomyces ferralitis JCM 14344.</title>
        <authorList>
            <person name="Klaysubun C."/>
            <person name="Duangmal K."/>
        </authorList>
    </citation>
    <scope>NUCLEOTIDE SEQUENCE [LARGE SCALE GENOMIC DNA]</scope>
    <source>
        <strain evidence="3 4">JCM 14344</strain>
    </source>
</reference>